<protein>
    <recommendedName>
        <fullName evidence="4">DUF4179 domain-containing protein</fullName>
    </recommendedName>
</protein>
<evidence type="ECO:0008006" key="4">
    <source>
        <dbReference type="Google" id="ProtNLM"/>
    </source>
</evidence>
<keyword evidence="3" id="KW-1185">Reference proteome</keyword>
<dbReference type="OrthoDB" id="1705981at2"/>
<name>A0A318XMM4_9FIRM</name>
<organism evidence="2 3">
    <name type="scientific">Ruminiclostridium sufflavum DSM 19573</name>
    <dbReference type="NCBI Taxonomy" id="1121337"/>
    <lineage>
        <taxon>Bacteria</taxon>
        <taxon>Bacillati</taxon>
        <taxon>Bacillota</taxon>
        <taxon>Clostridia</taxon>
        <taxon>Eubacteriales</taxon>
        <taxon>Oscillospiraceae</taxon>
        <taxon>Ruminiclostridium</taxon>
    </lineage>
</organism>
<dbReference type="AlphaFoldDB" id="A0A318XMM4"/>
<sequence>MKNKNYDVDGLLKKALKSTETPDTALVQKVKLNYIKEGALLRKPKFKNYFGTAAAVIVAVMLVTTTAFAAWHFLKPEDIAQKTEDYALSAAFESKTAININESKTSGDYIFTLLAVVSGKDITDKPYYKNGEVQLERTYAVVAIQKADGSQMTADEGTHNFFASPLVKGLKPWEVNAATLGGAYVETVTEGVMYRLVECDDITMFADRGLYFAICDSTFICNTTFKFNEQTGEIAVNPAYKGASAIFDLPLDKKLADPSKAAELLKGLKSSQDTNVDFENGGYDINWNNAKAVEWSRVPLKVDGKGYFSYEWSSDGKSDDTVGSGSISAKVTDIFTSDSMSSAIVNVMKSDEATYALRVVKSEDGTFTGMIVIAQ</sequence>
<gene>
    <name evidence="2" type="ORF">LY28_01137</name>
</gene>
<dbReference type="RefSeq" id="WP_110461203.1">
    <property type="nucleotide sequence ID" value="NZ_QKMR01000005.1"/>
</dbReference>
<keyword evidence="1" id="KW-0812">Transmembrane</keyword>
<keyword evidence="1" id="KW-1133">Transmembrane helix</keyword>
<comment type="caution">
    <text evidence="2">The sequence shown here is derived from an EMBL/GenBank/DDBJ whole genome shotgun (WGS) entry which is preliminary data.</text>
</comment>
<feature type="transmembrane region" description="Helical" evidence="1">
    <location>
        <begin position="49"/>
        <end position="74"/>
    </location>
</feature>
<reference evidence="2 3" key="1">
    <citation type="submission" date="2018-06" db="EMBL/GenBank/DDBJ databases">
        <title>Genomic Encyclopedia of Type Strains, Phase I: the one thousand microbial genomes (KMG-I) project.</title>
        <authorList>
            <person name="Kyrpides N."/>
        </authorList>
    </citation>
    <scope>NUCLEOTIDE SEQUENCE [LARGE SCALE GENOMIC DNA]</scope>
    <source>
        <strain evidence="2 3">DSM 19573</strain>
    </source>
</reference>
<accession>A0A318XMM4</accession>
<evidence type="ECO:0000313" key="3">
    <source>
        <dbReference type="Proteomes" id="UP000248132"/>
    </source>
</evidence>
<proteinExistence type="predicted"/>
<keyword evidence="1" id="KW-0472">Membrane</keyword>
<dbReference type="EMBL" id="QKMR01000005">
    <property type="protein sequence ID" value="PYG88781.1"/>
    <property type="molecule type" value="Genomic_DNA"/>
</dbReference>
<dbReference type="Proteomes" id="UP000248132">
    <property type="component" value="Unassembled WGS sequence"/>
</dbReference>
<evidence type="ECO:0000313" key="2">
    <source>
        <dbReference type="EMBL" id="PYG88781.1"/>
    </source>
</evidence>
<evidence type="ECO:0000256" key="1">
    <source>
        <dbReference type="SAM" id="Phobius"/>
    </source>
</evidence>